<dbReference type="GO" id="GO:0006355">
    <property type="term" value="P:regulation of DNA-templated transcription"/>
    <property type="evidence" value="ECO:0007669"/>
    <property type="project" value="InterPro"/>
</dbReference>
<dbReference type="InterPro" id="IPR050370">
    <property type="entry name" value="HES_HEY"/>
</dbReference>
<dbReference type="AlphaFoldDB" id="A0A4C1UWZ9"/>
<dbReference type="SMART" id="SM00511">
    <property type="entry name" value="ORANGE"/>
    <property type="match status" value="1"/>
</dbReference>
<evidence type="ECO:0000313" key="10">
    <source>
        <dbReference type="Proteomes" id="UP000299102"/>
    </source>
</evidence>
<dbReference type="PANTHER" id="PTHR10985">
    <property type="entry name" value="BASIC HELIX-LOOP-HELIX TRANSCRIPTION FACTOR, HES-RELATED"/>
    <property type="match status" value="1"/>
</dbReference>
<comment type="caution">
    <text evidence="9">The sequence shown here is derived from an EMBL/GenBank/DDBJ whole genome shotgun (WGS) entry which is preliminary data.</text>
</comment>
<keyword evidence="3" id="KW-0238">DNA-binding</keyword>
<reference evidence="9 10" key="1">
    <citation type="journal article" date="2019" name="Commun. Biol.">
        <title>The bagworm genome reveals a unique fibroin gene that provides high tensile strength.</title>
        <authorList>
            <person name="Kono N."/>
            <person name="Nakamura H."/>
            <person name="Ohtoshi R."/>
            <person name="Tomita M."/>
            <person name="Numata K."/>
            <person name="Arakawa K."/>
        </authorList>
    </citation>
    <scope>NUCLEOTIDE SEQUENCE [LARGE SCALE GENOMIC DNA]</scope>
</reference>
<dbReference type="EMBL" id="BGZK01000234">
    <property type="protein sequence ID" value="GBP30512.1"/>
    <property type="molecule type" value="Genomic_DNA"/>
</dbReference>
<dbReference type="PROSITE" id="PS51054">
    <property type="entry name" value="ORANGE"/>
    <property type="match status" value="1"/>
</dbReference>
<protein>
    <submittedName>
        <fullName evidence="9">Enhancer of split mgamma protein</fullName>
    </submittedName>
</protein>
<accession>A0A4C1UWZ9</accession>
<dbReference type="GO" id="GO:0046983">
    <property type="term" value="F:protein dimerization activity"/>
    <property type="evidence" value="ECO:0007669"/>
    <property type="project" value="InterPro"/>
</dbReference>
<dbReference type="InterPro" id="IPR011598">
    <property type="entry name" value="bHLH_dom"/>
</dbReference>
<evidence type="ECO:0000259" key="8">
    <source>
        <dbReference type="PROSITE" id="PS51054"/>
    </source>
</evidence>
<dbReference type="Gene3D" id="4.10.280.10">
    <property type="entry name" value="Helix-loop-helix DNA-binding domain"/>
    <property type="match status" value="1"/>
</dbReference>
<evidence type="ECO:0000313" key="9">
    <source>
        <dbReference type="EMBL" id="GBP30512.1"/>
    </source>
</evidence>
<feature type="compositionally biased region" description="Basic and acidic residues" evidence="6">
    <location>
        <begin position="437"/>
        <end position="458"/>
    </location>
</feature>
<gene>
    <name evidence="9" type="primary">HLHmgamma</name>
    <name evidence="9" type="ORF">EVAR_94692_1</name>
</gene>
<dbReference type="STRING" id="151549.A0A4C1UWZ9"/>
<dbReference type="Pfam" id="PF00010">
    <property type="entry name" value="HLH"/>
    <property type="match status" value="1"/>
</dbReference>
<feature type="region of interest" description="Disordered" evidence="6">
    <location>
        <begin position="377"/>
        <end position="479"/>
    </location>
</feature>
<dbReference type="SUPFAM" id="SSF47459">
    <property type="entry name" value="HLH, helix-loop-helix DNA-binding domain"/>
    <property type="match status" value="1"/>
</dbReference>
<name>A0A4C1UWZ9_EUMVA</name>
<keyword evidence="2" id="KW-0805">Transcription regulation</keyword>
<evidence type="ECO:0000256" key="3">
    <source>
        <dbReference type="ARBA" id="ARBA00023125"/>
    </source>
</evidence>
<evidence type="ECO:0000256" key="5">
    <source>
        <dbReference type="ARBA" id="ARBA00023242"/>
    </source>
</evidence>
<keyword evidence="5" id="KW-0539">Nucleus</keyword>
<evidence type="ECO:0000259" key="7">
    <source>
        <dbReference type="PROSITE" id="PS50888"/>
    </source>
</evidence>
<dbReference type="Gene3D" id="6.10.250.980">
    <property type="match status" value="1"/>
</dbReference>
<dbReference type="GO" id="GO:0003677">
    <property type="term" value="F:DNA binding"/>
    <property type="evidence" value="ECO:0007669"/>
    <property type="project" value="UniProtKB-KW"/>
</dbReference>
<dbReference type="OrthoDB" id="6085656at2759"/>
<evidence type="ECO:0000256" key="2">
    <source>
        <dbReference type="ARBA" id="ARBA00023015"/>
    </source>
</evidence>
<feature type="compositionally biased region" description="Basic and acidic residues" evidence="6">
    <location>
        <begin position="262"/>
        <end position="276"/>
    </location>
</feature>
<dbReference type="InterPro" id="IPR036638">
    <property type="entry name" value="HLH_DNA-bd_sf"/>
</dbReference>
<keyword evidence="4" id="KW-0804">Transcription</keyword>
<dbReference type="Proteomes" id="UP000299102">
    <property type="component" value="Unassembled WGS sequence"/>
</dbReference>
<organism evidence="9 10">
    <name type="scientific">Eumeta variegata</name>
    <name type="common">Bagworm moth</name>
    <name type="synonym">Eumeta japonica</name>
    <dbReference type="NCBI Taxonomy" id="151549"/>
    <lineage>
        <taxon>Eukaryota</taxon>
        <taxon>Metazoa</taxon>
        <taxon>Ecdysozoa</taxon>
        <taxon>Arthropoda</taxon>
        <taxon>Hexapoda</taxon>
        <taxon>Insecta</taxon>
        <taxon>Pterygota</taxon>
        <taxon>Neoptera</taxon>
        <taxon>Endopterygota</taxon>
        <taxon>Lepidoptera</taxon>
        <taxon>Glossata</taxon>
        <taxon>Ditrysia</taxon>
        <taxon>Tineoidea</taxon>
        <taxon>Psychidae</taxon>
        <taxon>Oiketicinae</taxon>
        <taxon>Eumeta</taxon>
    </lineage>
</organism>
<dbReference type="SUPFAM" id="SSF158457">
    <property type="entry name" value="Orange domain-like"/>
    <property type="match status" value="1"/>
</dbReference>
<evidence type="ECO:0000256" key="6">
    <source>
        <dbReference type="SAM" id="MobiDB-lite"/>
    </source>
</evidence>
<dbReference type="InterPro" id="IPR003650">
    <property type="entry name" value="Orange_dom"/>
</dbReference>
<dbReference type="PROSITE" id="PS50888">
    <property type="entry name" value="BHLH"/>
    <property type="match status" value="1"/>
</dbReference>
<dbReference type="SMART" id="SM00353">
    <property type="entry name" value="HLH"/>
    <property type="match status" value="1"/>
</dbReference>
<comment type="subcellular location">
    <subcellularLocation>
        <location evidence="1">Nucleus</location>
    </subcellularLocation>
</comment>
<feature type="compositionally biased region" description="Low complexity" evidence="6">
    <location>
        <begin position="405"/>
        <end position="414"/>
    </location>
</feature>
<evidence type="ECO:0000256" key="1">
    <source>
        <dbReference type="ARBA" id="ARBA00004123"/>
    </source>
</evidence>
<evidence type="ECO:0000256" key="4">
    <source>
        <dbReference type="ARBA" id="ARBA00023163"/>
    </source>
</evidence>
<feature type="region of interest" description="Disordered" evidence="6">
    <location>
        <begin position="245"/>
        <end position="309"/>
    </location>
</feature>
<feature type="domain" description="Orange" evidence="8">
    <location>
        <begin position="199"/>
        <end position="232"/>
    </location>
</feature>
<feature type="domain" description="BHLH" evidence="7">
    <location>
        <begin position="84"/>
        <end position="186"/>
    </location>
</feature>
<keyword evidence="10" id="KW-1185">Reference proteome</keyword>
<proteinExistence type="predicted"/>
<dbReference type="Pfam" id="PF07527">
    <property type="entry name" value="Hairy_orange"/>
    <property type="match status" value="1"/>
</dbReference>
<sequence>MRPFEVGPHVRGLAITYEWVRWRIAGRAGREGKRLFQAVPRRARAGARVPKFYELFSLKCSVYACVKITIMSYDPAPLSKTAKYKKITKPLLERKRRARINRCLDELKDLMVGALEVRYRPPKPMFAINVIVFFSEFILMSILRQSAAPSVSAKYNHCCSQIDDDNLSKLEKADILELTVNHITKLHSPKDPVLEAKKFQAGFGQCAAEACRFIMSVPDLDAKVSRSLIDHLSRLVAAQPLTVQVPERPPFSPPCSPSSIASDRHHYCSDLDRSSSDAEDSYSADGRRSWNPGPARHPPEVPPAGLLTTVDKLPHNSYRYAEDERKSNHLPKGPEAKETILQKIRQHIMDKRVNEEKYQEVPTAVVYAQSDTLDLRKVRSPTKHQEGTAPNATTPRNDDVERDLPAATAAPAAASVPEQCQLPMDYNSLPPKKKRKLLEYQEHKKLEEARRRDAFYEHKKQHLDGPPANTDDGSAWRPW</sequence>
<feature type="compositionally biased region" description="Pro residues" evidence="6">
    <location>
        <begin position="247"/>
        <end position="256"/>
    </location>
</feature>
<dbReference type="GO" id="GO:0005634">
    <property type="term" value="C:nucleus"/>
    <property type="evidence" value="ECO:0007669"/>
    <property type="project" value="UniProtKB-SubCell"/>
</dbReference>